<gene>
    <name evidence="3" type="ORF">EQG66_01630</name>
</gene>
<evidence type="ECO:0000313" key="3">
    <source>
        <dbReference type="EMBL" id="RXR31008.1"/>
    </source>
</evidence>
<dbReference type="PROSITE" id="PS52015">
    <property type="entry name" value="TONB_CTD"/>
    <property type="match status" value="1"/>
</dbReference>
<dbReference type="OrthoDB" id="7585155at2"/>
<name>A0A4Q1KM94_9SPHN</name>
<dbReference type="AlphaFoldDB" id="A0A4Q1KM94"/>
<protein>
    <recommendedName>
        <fullName evidence="2">TonB C-terminal domain-containing protein</fullName>
    </recommendedName>
</protein>
<accession>A0A4Q1KM94</accession>
<dbReference type="Proteomes" id="UP000290958">
    <property type="component" value="Unassembled WGS sequence"/>
</dbReference>
<comment type="caution">
    <text evidence="3">The sequence shown here is derived from an EMBL/GenBank/DDBJ whole genome shotgun (WGS) entry which is preliminary data.</text>
</comment>
<organism evidence="3 4">
    <name type="scientific">Sphingobium fluviale</name>
    <dbReference type="NCBI Taxonomy" id="2506423"/>
    <lineage>
        <taxon>Bacteria</taxon>
        <taxon>Pseudomonadati</taxon>
        <taxon>Pseudomonadota</taxon>
        <taxon>Alphaproteobacteria</taxon>
        <taxon>Sphingomonadales</taxon>
        <taxon>Sphingomonadaceae</taxon>
        <taxon>Sphingobium</taxon>
    </lineage>
</organism>
<feature type="compositionally biased region" description="Pro residues" evidence="1">
    <location>
        <begin position="44"/>
        <end position="66"/>
    </location>
</feature>
<evidence type="ECO:0000256" key="1">
    <source>
        <dbReference type="SAM" id="MobiDB-lite"/>
    </source>
</evidence>
<feature type="region of interest" description="Disordered" evidence="1">
    <location>
        <begin position="44"/>
        <end position="80"/>
    </location>
</feature>
<dbReference type="Pfam" id="PF03544">
    <property type="entry name" value="TonB_C"/>
    <property type="match status" value="1"/>
</dbReference>
<keyword evidence="4" id="KW-1185">Reference proteome</keyword>
<dbReference type="InterPro" id="IPR037682">
    <property type="entry name" value="TonB_C"/>
</dbReference>
<proteinExistence type="predicted"/>
<dbReference type="EMBL" id="SBKP01000001">
    <property type="protein sequence ID" value="RXR31008.1"/>
    <property type="molecule type" value="Genomic_DNA"/>
</dbReference>
<evidence type="ECO:0000259" key="2">
    <source>
        <dbReference type="PROSITE" id="PS52015"/>
    </source>
</evidence>
<dbReference type="GO" id="GO:0055085">
    <property type="term" value="P:transmembrane transport"/>
    <property type="evidence" value="ECO:0007669"/>
    <property type="project" value="InterPro"/>
</dbReference>
<dbReference type="SUPFAM" id="SSF74653">
    <property type="entry name" value="TolA/TonB C-terminal domain"/>
    <property type="match status" value="1"/>
</dbReference>
<evidence type="ECO:0000313" key="4">
    <source>
        <dbReference type="Proteomes" id="UP000290958"/>
    </source>
</evidence>
<dbReference type="Gene3D" id="3.30.1150.10">
    <property type="match status" value="1"/>
</dbReference>
<feature type="domain" description="TonB C-terminal" evidence="2">
    <location>
        <begin position="70"/>
        <end position="172"/>
    </location>
</feature>
<reference evidence="4" key="1">
    <citation type="submission" date="2019-01" db="EMBL/GenBank/DDBJ databases">
        <title>Cytophagaceae bacterium strain CAR-16.</title>
        <authorList>
            <person name="Chen W.-M."/>
        </authorList>
    </citation>
    <scope>NUCLEOTIDE SEQUENCE [LARGE SCALE GENOMIC DNA]</scope>
    <source>
        <strain evidence="4">CHR27</strain>
    </source>
</reference>
<sequence length="325" mass="35391">MRREGERAGGIMKAIGGIMLVAIALLCIGSAQADIPKGAPVTAPPPIPMAPPPALSKPAPPLPPTPKVRAKPAESPGTWINPDDYPKAALYNEMTGNSAFRLFIDPTGKVSHCQITVSSGFEVLDNATCERLIEHGKFTPARDGKGKLVADVWNSRVVWKMPFATPQPIREGTGIATFQINKLGVVTDCAVKVKSWDAETSQEPCWNSDNMPPLAGLEMRGYGEEPIVEVDMEWSSSFSSAGRDRLMQDRPGYQTRSLLVFRFEVNAEGRMTQCAMERQRGSEKLIHNICSQAVKQLYAPLKDATGTPVSTPGWIINRILRKLGP</sequence>